<dbReference type="EMBL" id="CDGG01000001">
    <property type="protein sequence ID" value="CEI80884.1"/>
    <property type="molecule type" value="Genomic_DNA"/>
</dbReference>
<proteinExistence type="predicted"/>
<gene>
    <name evidence="1" type="ORF">BN997_00694</name>
</gene>
<evidence type="ECO:0000313" key="2">
    <source>
        <dbReference type="Proteomes" id="UP000040453"/>
    </source>
</evidence>
<accession>A0A0A1MM51</accession>
<dbReference type="AlphaFoldDB" id="A0A0A1MM51"/>
<organism evidence="1 2">
    <name type="scientific">Oceanobacillus oncorhynchi</name>
    <dbReference type="NCBI Taxonomy" id="545501"/>
    <lineage>
        <taxon>Bacteria</taxon>
        <taxon>Bacillati</taxon>
        <taxon>Bacillota</taxon>
        <taxon>Bacilli</taxon>
        <taxon>Bacillales</taxon>
        <taxon>Bacillaceae</taxon>
        <taxon>Oceanobacillus</taxon>
    </lineage>
</organism>
<evidence type="ECO:0000313" key="1">
    <source>
        <dbReference type="EMBL" id="CEI80884.1"/>
    </source>
</evidence>
<dbReference type="Proteomes" id="UP000040453">
    <property type="component" value="Unassembled WGS sequence"/>
</dbReference>
<keyword evidence="2" id="KW-1185">Reference proteome</keyword>
<name>A0A0A1MM51_9BACI</name>
<protein>
    <submittedName>
        <fullName evidence="1">Uncharacterized protein</fullName>
    </submittedName>
</protein>
<sequence length="44" mass="5233">MERTAKSGHEIYESMIHFEKEDCLVIFQYVKLLPESKALLDYAR</sequence>
<reference evidence="1 2" key="1">
    <citation type="submission" date="2014-11" db="EMBL/GenBank/DDBJ databases">
        <authorList>
            <person name="Urmite Genomes Urmite Genomes"/>
        </authorList>
    </citation>
    <scope>NUCLEOTIDE SEQUENCE [LARGE SCALE GENOMIC DNA]</scope>
    <source>
        <strain evidence="1 2">Oc5</strain>
    </source>
</reference>